<dbReference type="Pfam" id="PF01841">
    <property type="entry name" value="Transglut_core"/>
    <property type="match status" value="1"/>
</dbReference>
<dbReference type="SUPFAM" id="SSF54001">
    <property type="entry name" value="Cysteine proteinases"/>
    <property type="match status" value="1"/>
</dbReference>
<reference evidence="2 3" key="1">
    <citation type="submission" date="2017-04" db="EMBL/GenBank/DDBJ databases">
        <authorList>
            <person name="Afonso C.L."/>
            <person name="Miller P.J."/>
            <person name="Scott M.A."/>
            <person name="Spackman E."/>
            <person name="Goraichik I."/>
            <person name="Dimitrov K.M."/>
            <person name="Suarez D.L."/>
            <person name="Swayne D.E."/>
        </authorList>
    </citation>
    <scope>NUCLEOTIDE SEQUENCE [LARGE SCALE GENOMIC DNA]</scope>
    <source>
        <strain evidence="2 3">DSM 43828</strain>
    </source>
</reference>
<name>A0A1W2F6T7_KIBAR</name>
<feature type="domain" description="Transglutaminase-like" evidence="1">
    <location>
        <begin position="84"/>
        <end position="136"/>
    </location>
</feature>
<keyword evidence="3" id="KW-1185">Reference proteome</keyword>
<evidence type="ECO:0000313" key="2">
    <source>
        <dbReference type="EMBL" id="SMD17617.1"/>
    </source>
</evidence>
<evidence type="ECO:0000259" key="1">
    <source>
        <dbReference type="Pfam" id="PF01841"/>
    </source>
</evidence>
<dbReference type="Proteomes" id="UP000192674">
    <property type="component" value="Unassembled WGS sequence"/>
</dbReference>
<dbReference type="InterPro" id="IPR038765">
    <property type="entry name" value="Papain-like_cys_pep_sf"/>
</dbReference>
<evidence type="ECO:0000313" key="3">
    <source>
        <dbReference type="Proteomes" id="UP000192674"/>
    </source>
</evidence>
<dbReference type="AlphaFoldDB" id="A0A1W2F6T7"/>
<proteinExistence type="predicted"/>
<dbReference type="EMBL" id="FWXV01000005">
    <property type="protein sequence ID" value="SMD17617.1"/>
    <property type="molecule type" value="Genomic_DNA"/>
</dbReference>
<dbReference type="Gene3D" id="3.10.620.30">
    <property type="match status" value="1"/>
</dbReference>
<accession>A0A1W2F6T7</accession>
<dbReference type="RefSeq" id="WP_084429905.1">
    <property type="nucleotide sequence ID" value="NZ_FWXV01000005.1"/>
</dbReference>
<organism evidence="2 3">
    <name type="scientific">Kibdelosporangium aridum</name>
    <dbReference type="NCBI Taxonomy" id="2030"/>
    <lineage>
        <taxon>Bacteria</taxon>
        <taxon>Bacillati</taxon>
        <taxon>Actinomycetota</taxon>
        <taxon>Actinomycetes</taxon>
        <taxon>Pseudonocardiales</taxon>
        <taxon>Pseudonocardiaceae</taxon>
        <taxon>Kibdelosporangium</taxon>
    </lineage>
</organism>
<protein>
    <submittedName>
        <fullName evidence="2">Transglutaminase-like superfamily protein</fullName>
    </submittedName>
</protein>
<gene>
    <name evidence="2" type="ORF">SAMN05661093_05590</name>
</gene>
<dbReference type="OrthoDB" id="148799at2"/>
<sequence length="276" mass="31466">MLTSPGRHAGLFESLPSDIAGLTKVGHGLLIHEYMTHFYDVELSEEDRKTVHIRPVEELLSAITGEDDRPLGIARPPAERTAVNCRHFTVLLVSMLRSQGRTARARCGFGSYFNDGFYEDHWVAEYWNGTRWVLVDGQIDDVQMTKFPIDFDVTDVPRDKFLTAGRAWQWCRAGKADPDKFGLSMFEESGYWWIAANMIRDAAALIDVPLLPFDVWGMMPEPEDDVDMAFFDRLGTLTEHPDAPTDELKAMLRDDERVRVPAKVMNMARKREEAII</sequence>
<dbReference type="InterPro" id="IPR002931">
    <property type="entry name" value="Transglutaminase-like"/>
</dbReference>